<organism evidence="2 3">
    <name type="scientific">Hydrogenispora ethanolica</name>
    <dbReference type="NCBI Taxonomy" id="1082276"/>
    <lineage>
        <taxon>Bacteria</taxon>
        <taxon>Bacillati</taxon>
        <taxon>Bacillota</taxon>
        <taxon>Hydrogenispora</taxon>
    </lineage>
</organism>
<reference evidence="2 3" key="1">
    <citation type="submission" date="2019-03" db="EMBL/GenBank/DDBJ databases">
        <title>Genomic Encyclopedia of Type Strains, Phase IV (KMG-IV): sequencing the most valuable type-strain genomes for metagenomic binning, comparative biology and taxonomic classification.</title>
        <authorList>
            <person name="Goeker M."/>
        </authorList>
    </citation>
    <scope>NUCLEOTIDE SEQUENCE [LARGE SCALE GENOMIC DNA]</scope>
    <source>
        <strain evidence="2 3">LX-B</strain>
    </source>
</reference>
<keyword evidence="1" id="KW-1005">Bacterial flagellum biogenesis</keyword>
<dbReference type="OrthoDB" id="2049621at2"/>
<protein>
    <submittedName>
        <fullName evidence="2">FlgN protein</fullName>
    </submittedName>
</protein>
<proteinExistence type="predicted"/>
<dbReference type="EMBL" id="SLUN01000018">
    <property type="protein sequence ID" value="TCL64804.1"/>
    <property type="molecule type" value="Genomic_DNA"/>
</dbReference>
<evidence type="ECO:0000256" key="1">
    <source>
        <dbReference type="ARBA" id="ARBA00022795"/>
    </source>
</evidence>
<dbReference type="InterPro" id="IPR036679">
    <property type="entry name" value="FlgN-like_sf"/>
</dbReference>
<dbReference type="Proteomes" id="UP000295008">
    <property type="component" value="Unassembled WGS sequence"/>
</dbReference>
<dbReference type="InterPro" id="IPR007809">
    <property type="entry name" value="FlgN-like"/>
</dbReference>
<evidence type="ECO:0000313" key="3">
    <source>
        <dbReference type="Proteomes" id="UP000295008"/>
    </source>
</evidence>
<keyword evidence="3" id="KW-1185">Reference proteome</keyword>
<comment type="caution">
    <text evidence="2">The sequence shown here is derived from an EMBL/GenBank/DDBJ whole genome shotgun (WGS) entry which is preliminary data.</text>
</comment>
<dbReference type="Pfam" id="PF05130">
    <property type="entry name" value="FlgN"/>
    <property type="match status" value="1"/>
</dbReference>
<accession>A0A4R1RFR1</accession>
<gene>
    <name evidence="2" type="ORF">EDC14_1018103</name>
</gene>
<dbReference type="AlphaFoldDB" id="A0A4R1RFR1"/>
<dbReference type="SUPFAM" id="SSF140566">
    <property type="entry name" value="FlgN-like"/>
    <property type="match status" value="1"/>
</dbReference>
<dbReference type="RefSeq" id="WP_132015128.1">
    <property type="nucleotide sequence ID" value="NZ_SLUN01000018.1"/>
</dbReference>
<sequence length="151" mass="16821">MSDAQEFELLLGQEIELLQELKGLALAKKAALLNDNLSQLNDIVLREEAAAKKLKEIQSVCSEQTQIFISSAKNGSAIPEPVASYIAQMKKLVLEIKEENEFNQIILQDFLSLVRFTINAWTSMDDDTGTYNPTGKLMTGQNKVNILDFKG</sequence>
<dbReference type="Gene3D" id="1.20.58.300">
    <property type="entry name" value="FlgN-like"/>
    <property type="match status" value="1"/>
</dbReference>
<evidence type="ECO:0000313" key="2">
    <source>
        <dbReference type="EMBL" id="TCL64804.1"/>
    </source>
</evidence>
<dbReference type="GO" id="GO:0044780">
    <property type="term" value="P:bacterial-type flagellum assembly"/>
    <property type="evidence" value="ECO:0007669"/>
    <property type="project" value="InterPro"/>
</dbReference>
<name>A0A4R1RFR1_HYDET</name>